<sequence>MNTDAATTSPEAITAPAPPLAIDPERWPGVDSPPSGPIARGRGRVARRLFRHAVKDMPLRVELPDGTIWGSPDPDAPAPRMILRRPADFFDRLGCGALIGFGEAYMAGDWDADDLEAVLEVFARNLTSLVPAPLQRLRAALIARQPRSERNSTENSRSNISRHYDLSNDFFRLFLDKSMTYSAALFTDPVGASWDDLAAAQRRKIDRLLDQAGVGEGTRLLEIGTGWGELAVRAAQRGARVRTVTLSTAQAEVARHRVAEAGLAGLVDVDVLDYRFVEGEFDAIVSVEMIEAVGYQYWTTYFQKIDELLAPGGKVAIQAITMPHERMMATRNTYTWIHKYIFPGGLIPSVQAIDDTVTRSTSLRIADRLGMGLHYARTLRLWEDRFTATFDDARQLGFDDVFRRMWKFYLNYSEAGFSARYLDVEQILFTRPGEDSDARKEGIS</sequence>
<keyword evidence="4" id="KW-0949">S-adenosyl-L-methionine</keyword>
<evidence type="ECO:0000256" key="4">
    <source>
        <dbReference type="ARBA" id="ARBA00022691"/>
    </source>
</evidence>
<dbReference type="PANTHER" id="PTHR43667:SF2">
    <property type="entry name" value="FATTY ACID C-METHYL TRANSFERASE"/>
    <property type="match status" value="1"/>
</dbReference>
<dbReference type="Gene3D" id="3.40.50.150">
    <property type="entry name" value="Vaccinia Virus protein VP39"/>
    <property type="match status" value="1"/>
</dbReference>
<feature type="compositionally biased region" description="Polar residues" evidence="6">
    <location>
        <begin position="1"/>
        <end position="11"/>
    </location>
</feature>
<gene>
    <name evidence="7" type="ORF">HT102_14195</name>
</gene>
<keyword evidence="8" id="KW-1185">Reference proteome</keyword>
<dbReference type="GO" id="GO:0008610">
    <property type="term" value="P:lipid biosynthetic process"/>
    <property type="evidence" value="ECO:0007669"/>
    <property type="project" value="InterPro"/>
</dbReference>
<evidence type="ECO:0000256" key="6">
    <source>
        <dbReference type="SAM" id="MobiDB-lite"/>
    </source>
</evidence>
<evidence type="ECO:0000256" key="3">
    <source>
        <dbReference type="ARBA" id="ARBA00022679"/>
    </source>
</evidence>
<evidence type="ECO:0000313" key="8">
    <source>
        <dbReference type="Proteomes" id="UP000642993"/>
    </source>
</evidence>
<dbReference type="GO" id="GO:0008168">
    <property type="term" value="F:methyltransferase activity"/>
    <property type="evidence" value="ECO:0007669"/>
    <property type="project" value="UniProtKB-KW"/>
</dbReference>
<organism evidence="7 8">
    <name type="scientific">Lolliginicoccus lacisalsi</name>
    <dbReference type="NCBI Taxonomy" id="2742202"/>
    <lineage>
        <taxon>Bacteria</taxon>
        <taxon>Bacillati</taxon>
        <taxon>Actinomycetota</taxon>
        <taxon>Actinomycetes</taxon>
        <taxon>Mycobacteriales</taxon>
        <taxon>Hoyosellaceae</taxon>
        <taxon>Lolliginicoccus</taxon>
    </lineage>
</organism>
<dbReference type="EMBL" id="JACYWE010000009">
    <property type="protein sequence ID" value="MBD8507634.1"/>
    <property type="molecule type" value="Genomic_DNA"/>
</dbReference>
<dbReference type="Proteomes" id="UP000642993">
    <property type="component" value="Unassembled WGS sequence"/>
</dbReference>
<keyword evidence="5" id="KW-0443">Lipid metabolism</keyword>
<dbReference type="InterPro" id="IPR050723">
    <property type="entry name" value="CFA/CMAS"/>
</dbReference>
<protein>
    <submittedName>
        <fullName evidence="7">Class I SAM-dependent methyltransferase</fullName>
    </submittedName>
</protein>
<dbReference type="InterPro" id="IPR029063">
    <property type="entry name" value="SAM-dependent_MTases_sf"/>
</dbReference>
<accession>A0A927PN28</accession>
<proteinExistence type="inferred from homology"/>
<feature type="region of interest" description="Disordered" evidence="6">
    <location>
        <begin position="1"/>
        <end position="25"/>
    </location>
</feature>
<keyword evidence="2 7" id="KW-0489">Methyltransferase</keyword>
<dbReference type="AlphaFoldDB" id="A0A927PN28"/>
<dbReference type="CDD" id="cd02440">
    <property type="entry name" value="AdoMet_MTases"/>
    <property type="match status" value="1"/>
</dbReference>
<dbReference type="SUPFAM" id="SSF53335">
    <property type="entry name" value="S-adenosyl-L-methionine-dependent methyltransferases"/>
    <property type="match status" value="1"/>
</dbReference>
<dbReference type="RefSeq" id="WP_192040152.1">
    <property type="nucleotide sequence ID" value="NZ_JACYWE010000009.1"/>
</dbReference>
<comment type="similarity">
    <text evidence="1">Belongs to the CFA/CMAS family.</text>
</comment>
<keyword evidence="3" id="KW-0808">Transferase</keyword>
<evidence type="ECO:0000256" key="5">
    <source>
        <dbReference type="ARBA" id="ARBA00023098"/>
    </source>
</evidence>
<dbReference type="GO" id="GO:0032259">
    <property type="term" value="P:methylation"/>
    <property type="evidence" value="ECO:0007669"/>
    <property type="project" value="UniProtKB-KW"/>
</dbReference>
<dbReference type="PIRSF" id="PIRSF003085">
    <property type="entry name" value="CMAS"/>
    <property type="match status" value="1"/>
</dbReference>
<dbReference type="PANTHER" id="PTHR43667">
    <property type="entry name" value="CYCLOPROPANE-FATTY-ACYL-PHOSPHOLIPID SYNTHASE"/>
    <property type="match status" value="1"/>
</dbReference>
<name>A0A927PN28_9ACTN</name>
<reference evidence="7" key="1">
    <citation type="submission" date="2020-09" db="EMBL/GenBank/DDBJ databases">
        <title>Hoyosella lacisalsi sp. nov., a halotolerant actinobacterium isolated from soil of Lake Gudzhirganskoe.</title>
        <authorList>
            <person name="Yang Q."/>
            <person name="Guo P.Y."/>
            <person name="Liu S.W."/>
            <person name="Li F.N."/>
            <person name="Sun C.H."/>
        </authorList>
    </citation>
    <scope>NUCLEOTIDE SEQUENCE</scope>
    <source>
        <strain evidence="7">G463</strain>
    </source>
</reference>
<comment type="caution">
    <text evidence="7">The sequence shown here is derived from an EMBL/GenBank/DDBJ whole genome shotgun (WGS) entry which is preliminary data.</text>
</comment>
<dbReference type="InterPro" id="IPR003333">
    <property type="entry name" value="CMAS"/>
</dbReference>
<evidence type="ECO:0000313" key="7">
    <source>
        <dbReference type="EMBL" id="MBD8507634.1"/>
    </source>
</evidence>
<evidence type="ECO:0000256" key="2">
    <source>
        <dbReference type="ARBA" id="ARBA00022603"/>
    </source>
</evidence>
<dbReference type="Pfam" id="PF02353">
    <property type="entry name" value="CMAS"/>
    <property type="match status" value="1"/>
</dbReference>
<evidence type="ECO:0000256" key="1">
    <source>
        <dbReference type="ARBA" id="ARBA00010815"/>
    </source>
</evidence>